<dbReference type="PANTHER" id="PTHR24362:SF309">
    <property type="entry name" value="PROTEIN KINASE DOMAIN-CONTAINING PROTEIN"/>
    <property type="match status" value="1"/>
</dbReference>
<accession>A0A1R0H1Y0</accession>
<keyword evidence="2" id="KW-0808">Transferase</keyword>
<sequence>MLLTSEDILKISDFGASRIIHKDTVINQNQGTPAFMSPELYTSQADKVDDFAADVWALGASLYCMVFGRIPFHGESINDISKHVINDPIEFPTGTDQLLIDLLKKMLEKDPSQRASFEDIRVKF</sequence>
<feature type="domain" description="Protein kinase" evidence="1">
    <location>
        <begin position="1"/>
        <end position="124"/>
    </location>
</feature>
<evidence type="ECO:0000259" key="1">
    <source>
        <dbReference type="PROSITE" id="PS50011"/>
    </source>
</evidence>
<dbReference type="Pfam" id="PF00069">
    <property type="entry name" value="Pkinase"/>
    <property type="match status" value="1"/>
</dbReference>
<organism evidence="2 3">
    <name type="scientific">Smittium mucronatum</name>
    <dbReference type="NCBI Taxonomy" id="133383"/>
    <lineage>
        <taxon>Eukaryota</taxon>
        <taxon>Fungi</taxon>
        <taxon>Fungi incertae sedis</taxon>
        <taxon>Zoopagomycota</taxon>
        <taxon>Kickxellomycotina</taxon>
        <taxon>Harpellomycetes</taxon>
        <taxon>Harpellales</taxon>
        <taxon>Legeriomycetaceae</taxon>
        <taxon>Smittium</taxon>
    </lineage>
</organism>
<dbReference type="OrthoDB" id="68483at2759"/>
<keyword evidence="2" id="KW-0418">Kinase</keyword>
<comment type="caution">
    <text evidence="2">The sequence shown here is derived from an EMBL/GenBank/DDBJ whole genome shotgun (WGS) entry which is preliminary data.</text>
</comment>
<dbReference type="PROSITE" id="PS50011">
    <property type="entry name" value="PROTEIN_KINASE_DOM"/>
    <property type="match status" value="1"/>
</dbReference>
<dbReference type="GO" id="GO:0004672">
    <property type="term" value="F:protein kinase activity"/>
    <property type="evidence" value="ECO:0007669"/>
    <property type="project" value="InterPro"/>
</dbReference>
<dbReference type="InterPro" id="IPR011009">
    <property type="entry name" value="Kinase-like_dom_sf"/>
</dbReference>
<gene>
    <name evidence="2" type="ORF">AYI68_g2743</name>
</gene>
<proteinExistence type="predicted"/>
<name>A0A1R0H1Y0_9FUNG</name>
<dbReference type="STRING" id="133383.A0A1R0H1Y0"/>
<dbReference type="SUPFAM" id="SSF56112">
    <property type="entry name" value="Protein kinase-like (PK-like)"/>
    <property type="match status" value="1"/>
</dbReference>
<evidence type="ECO:0000313" key="2">
    <source>
        <dbReference type="EMBL" id="OLY83123.1"/>
    </source>
</evidence>
<dbReference type="PANTHER" id="PTHR24362">
    <property type="entry name" value="SERINE/THREONINE-PROTEIN KINASE NEK"/>
    <property type="match status" value="1"/>
</dbReference>
<dbReference type="InterPro" id="IPR000719">
    <property type="entry name" value="Prot_kinase_dom"/>
</dbReference>
<dbReference type="AlphaFoldDB" id="A0A1R0H1Y0"/>
<dbReference type="Proteomes" id="UP000187455">
    <property type="component" value="Unassembled WGS sequence"/>
</dbReference>
<keyword evidence="3" id="KW-1185">Reference proteome</keyword>
<dbReference type="EMBL" id="LSSL01001058">
    <property type="protein sequence ID" value="OLY83123.1"/>
    <property type="molecule type" value="Genomic_DNA"/>
</dbReference>
<reference evidence="2 3" key="1">
    <citation type="journal article" date="2016" name="Mol. Biol. Evol.">
        <title>Genome-Wide Survey of Gut Fungi (Harpellales) Reveals the First Horizontally Transferred Ubiquitin Gene from a Mosquito Host.</title>
        <authorList>
            <person name="Wang Y."/>
            <person name="White M.M."/>
            <person name="Kvist S."/>
            <person name="Moncalvo J.M."/>
        </authorList>
    </citation>
    <scope>NUCLEOTIDE SEQUENCE [LARGE SCALE GENOMIC DNA]</scope>
    <source>
        <strain evidence="2 3">ALG-7-W6</strain>
    </source>
</reference>
<protein>
    <submittedName>
        <fullName evidence="2">Putative serine/threonine-protein kinase</fullName>
    </submittedName>
</protein>
<evidence type="ECO:0000313" key="3">
    <source>
        <dbReference type="Proteomes" id="UP000187455"/>
    </source>
</evidence>
<dbReference type="GO" id="GO:0005524">
    <property type="term" value="F:ATP binding"/>
    <property type="evidence" value="ECO:0007669"/>
    <property type="project" value="InterPro"/>
</dbReference>
<dbReference type="Gene3D" id="1.10.510.10">
    <property type="entry name" value="Transferase(Phosphotransferase) domain 1"/>
    <property type="match status" value="1"/>
</dbReference>
<dbReference type="SMART" id="SM00220">
    <property type="entry name" value="S_TKc"/>
    <property type="match status" value="1"/>
</dbReference>